<dbReference type="PANTHER" id="PTHR42932">
    <property type="entry name" value="GENERAL STRESS PROTEIN 20U"/>
    <property type="match status" value="1"/>
</dbReference>
<dbReference type="SUPFAM" id="SSF47240">
    <property type="entry name" value="Ferritin-like"/>
    <property type="match status" value="1"/>
</dbReference>
<dbReference type="EMBL" id="RCXL01000010">
    <property type="protein sequence ID" value="RYT74398.1"/>
    <property type="molecule type" value="Genomic_DNA"/>
</dbReference>
<dbReference type="Gene3D" id="1.20.1260.10">
    <property type="match status" value="1"/>
</dbReference>
<organism evidence="6 7">
    <name type="scientific">Bacteroides eggerthii</name>
    <dbReference type="NCBI Taxonomy" id="28111"/>
    <lineage>
        <taxon>Bacteria</taxon>
        <taxon>Pseudomonadati</taxon>
        <taxon>Bacteroidota</taxon>
        <taxon>Bacteroidia</taxon>
        <taxon>Bacteroidales</taxon>
        <taxon>Bacteroidaceae</taxon>
        <taxon>Bacteroides</taxon>
    </lineage>
</organism>
<dbReference type="InterPro" id="IPR002177">
    <property type="entry name" value="DPS_DNA-bd"/>
</dbReference>
<dbReference type="EMBL" id="UFSX01000002">
    <property type="protein sequence ID" value="SUV43283.1"/>
    <property type="molecule type" value="Genomic_DNA"/>
</dbReference>
<evidence type="ECO:0000313" key="4">
    <source>
        <dbReference type="EMBL" id="KAA5274097.1"/>
    </source>
</evidence>
<proteinExistence type="inferred from homology"/>
<dbReference type="GO" id="GO:0008199">
    <property type="term" value="F:ferric iron binding"/>
    <property type="evidence" value="ECO:0007669"/>
    <property type="project" value="InterPro"/>
</dbReference>
<evidence type="ECO:0000313" key="6">
    <source>
        <dbReference type="EMBL" id="SUV43283.1"/>
    </source>
</evidence>
<dbReference type="CDD" id="cd01043">
    <property type="entry name" value="DPS"/>
    <property type="match status" value="1"/>
</dbReference>
<dbReference type="STRING" id="483216.BACEGG_03372"/>
<dbReference type="InterPro" id="IPR009078">
    <property type="entry name" value="Ferritin-like_SF"/>
</dbReference>
<dbReference type="InterPro" id="IPR023188">
    <property type="entry name" value="DPS_DNA-bd_CS"/>
</dbReference>
<feature type="domain" description="Ferritin/DPS" evidence="3">
    <location>
        <begin position="19"/>
        <end position="154"/>
    </location>
</feature>
<evidence type="ECO:0000313" key="8">
    <source>
        <dbReference type="Proteomes" id="UP000291917"/>
    </source>
</evidence>
<evidence type="ECO:0000256" key="1">
    <source>
        <dbReference type="ARBA" id="ARBA00009497"/>
    </source>
</evidence>
<name>A0A380Z8H9_9BACE</name>
<dbReference type="PANTHER" id="PTHR42932:SF1">
    <property type="entry name" value="GENERAL STRESS PROTEIN 20U"/>
    <property type="match status" value="1"/>
</dbReference>
<gene>
    <name evidence="6" type="primary">dps</name>
    <name evidence="5" type="ORF">EAJ03_08310</name>
    <name evidence="4" type="ORF">F2Z23_08995</name>
    <name evidence="6" type="ORF">NCTC11155_02675</name>
</gene>
<dbReference type="Proteomes" id="UP000291917">
    <property type="component" value="Unassembled WGS sequence"/>
</dbReference>
<keyword evidence="9" id="KW-1185">Reference proteome</keyword>
<reference evidence="4 9" key="2">
    <citation type="journal article" date="2019" name="Nat. Med.">
        <title>A library of human gut bacterial isolates paired with longitudinal multiomics data enables mechanistic microbiome research.</title>
        <authorList>
            <person name="Poyet M."/>
            <person name="Groussin M."/>
            <person name="Gibbons S.M."/>
            <person name="Avila-Pacheco J."/>
            <person name="Jiang X."/>
            <person name="Kearney S.M."/>
            <person name="Perrotta A.R."/>
            <person name="Berdy B."/>
            <person name="Zhao S."/>
            <person name="Lieberman T.D."/>
            <person name="Swanson P.K."/>
            <person name="Smith M."/>
            <person name="Roesemann S."/>
            <person name="Alexander J.E."/>
            <person name="Rich S.A."/>
            <person name="Livny J."/>
            <person name="Vlamakis H."/>
            <person name="Clish C."/>
            <person name="Bullock K."/>
            <person name="Deik A."/>
            <person name="Scott J."/>
            <person name="Pierce K.A."/>
            <person name="Xavier R.J."/>
            <person name="Alm E.J."/>
        </authorList>
    </citation>
    <scope>NUCLEOTIDE SEQUENCE [LARGE SCALE GENOMIC DNA]</scope>
    <source>
        <strain evidence="4 9">BIOML-A1</strain>
    </source>
</reference>
<dbReference type="InterPro" id="IPR012347">
    <property type="entry name" value="Ferritin-like"/>
</dbReference>
<reference evidence="5 8" key="3">
    <citation type="journal article" date="2019" name="Science, e1252229">
        <title>Invertible promoters mediate bacterial phase variation, antibiotic resistance, and host adaptation in the gut.</title>
        <authorList>
            <person name="Jiang X."/>
            <person name="Hall A.B."/>
            <person name="Arthur T.D."/>
            <person name="Plichta D.R."/>
            <person name="Covington C.T."/>
            <person name="Poyet M."/>
            <person name="Crothers J."/>
            <person name="Moses P.L."/>
            <person name="Tolonen A.C."/>
            <person name="Vlamakis H."/>
            <person name="Alm E.J."/>
            <person name="Xavier R.J."/>
        </authorList>
    </citation>
    <scope>NUCLEOTIDE SEQUENCE [LARGE SCALE GENOMIC DNA]</scope>
    <source>
        <strain evidence="5">Bj_0095</strain>
        <strain evidence="8">bj_0095</strain>
    </source>
</reference>
<dbReference type="GO" id="GO:0016722">
    <property type="term" value="F:oxidoreductase activity, acting on metal ions"/>
    <property type="evidence" value="ECO:0007669"/>
    <property type="project" value="InterPro"/>
</dbReference>
<evidence type="ECO:0000313" key="9">
    <source>
        <dbReference type="Proteomes" id="UP000335496"/>
    </source>
</evidence>
<comment type="similarity">
    <text evidence="1 2">Belongs to the Dps family.</text>
</comment>
<evidence type="ECO:0000313" key="5">
    <source>
        <dbReference type="EMBL" id="RYT74398.1"/>
    </source>
</evidence>
<dbReference type="GeneID" id="93069424"/>
<evidence type="ECO:0000256" key="2">
    <source>
        <dbReference type="RuleBase" id="RU003875"/>
    </source>
</evidence>
<dbReference type="EMBL" id="VVZX01000010">
    <property type="protein sequence ID" value="KAA5274097.1"/>
    <property type="molecule type" value="Genomic_DNA"/>
</dbReference>
<accession>A0A380Z8H9</accession>
<dbReference type="RefSeq" id="WP_004291895.1">
    <property type="nucleotide sequence ID" value="NZ_CABKNQ010000017.1"/>
</dbReference>
<protein>
    <submittedName>
        <fullName evidence="4">DNA starvation/stationary phase protection protein</fullName>
    </submittedName>
    <submittedName>
        <fullName evidence="6">Ferritin</fullName>
        <ecNumber evidence="6">1.16.-.-</ecNumber>
    </submittedName>
</protein>
<dbReference type="OrthoDB" id="9797023at2"/>
<dbReference type="PROSITE" id="PS00819">
    <property type="entry name" value="DPS_2"/>
    <property type="match status" value="1"/>
</dbReference>
<dbReference type="InterPro" id="IPR008331">
    <property type="entry name" value="Ferritin_DPS_dom"/>
</dbReference>
<keyword evidence="6" id="KW-0560">Oxidoreductase</keyword>
<dbReference type="AlphaFoldDB" id="A0A380Z8H9"/>
<dbReference type="PROSITE" id="PS00818">
    <property type="entry name" value="DPS_1"/>
    <property type="match status" value="1"/>
</dbReference>
<dbReference type="Proteomes" id="UP000254424">
    <property type="component" value="Unassembled WGS sequence"/>
</dbReference>
<dbReference type="Proteomes" id="UP000335496">
    <property type="component" value="Unassembled WGS sequence"/>
</dbReference>
<dbReference type="Pfam" id="PF00210">
    <property type="entry name" value="Ferritin"/>
    <property type="match status" value="1"/>
</dbReference>
<dbReference type="PIRSF" id="PIRSF005900">
    <property type="entry name" value="Dps"/>
    <property type="match status" value="1"/>
</dbReference>
<evidence type="ECO:0000259" key="3">
    <source>
        <dbReference type="Pfam" id="PF00210"/>
    </source>
</evidence>
<evidence type="ECO:0000313" key="7">
    <source>
        <dbReference type="Proteomes" id="UP000254424"/>
    </source>
</evidence>
<reference evidence="6 7" key="1">
    <citation type="submission" date="2018-06" db="EMBL/GenBank/DDBJ databases">
        <authorList>
            <consortium name="Pathogen Informatics"/>
            <person name="Doyle S."/>
        </authorList>
    </citation>
    <scope>NUCLEOTIDE SEQUENCE [LARGE SCALE GENOMIC DNA]</scope>
    <source>
        <strain evidence="6 7">NCTC11155</strain>
    </source>
</reference>
<dbReference type="PRINTS" id="PR01346">
    <property type="entry name" value="HELNAPAPROT"/>
</dbReference>
<dbReference type="EC" id="1.16.-.-" evidence="6"/>
<sequence length="163" mass="18536">MKTLDYLHLNENKVNSVVSALHQLLADFQVHYTNLRGFHWDIKGYGFFVLHSKFEDMYNDAAEKVDEIAERILMLGGSPENKFSSYLKVAKVKEISGITCGGEAVDHILETYSYLIGEERKVIELANEAGDDATADLMTGYLKEQEKMVWMLVAFSTRSCEKK</sequence>